<dbReference type="Pfam" id="PF00571">
    <property type="entry name" value="CBS"/>
    <property type="match status" value="3"/>
</dbReference>
<dbReference type="InterPro" id="IPR000644">
    <property type="entry name" value="CBS_dom"/>
</dbReference>
<dbReference type="SUPFAM" id="SSF54631">
    <property type="entry name" value="CBS-domain pair"/>
    <property type="match status" value="2"/>
</dbReference>
<dbReference type="InterPro" id="IPR051462">
    <property type="entry name" value="CBS_domain-containing"/>
</dbReference>
<dbReference type="InterPro" id="IPR046342">
    <property type="entry name" value="CBS_dom_sf"/>
</dbReference>
<evidence type="ECO:0000256" key="1">
    <source>
        <dbReference type="ARBA" id="ARBA00022737"/>
    </source>
</evidence>
<dbReference type="KEGG" id="tah:SU86_002410"/>
<evidence type="ECO:0000313" key="4">
    <source>
        <dbReference type="EMBL" id="AJZ75428.2"/>
    </source>
</evidence>
<evidence type="ECO:0000259" key="3">
    <source>
        <dbReference type="PROSITE" id="PS51371"/>
    </source>
</evidence>
<dbReference type="CDD" id="cd02205">
    <property type="entry name" value="CBS_pair_SF"/>
    <property type="match status" value="2"/>
</dbReference>
<feature type="domain" description="CBS" evidence="3">
    <location>
        <begin position="157"/>
        <end position="214"/>
    </location>
</feature>
<accession>A0A3G1AZV7</accession>
<feature type="domain" description="CBS" evidence="3">
    <location>
        <begin position="94"/>
        <end position="150"/>
    </location>
</feature>
<dbReference type="Gene3D" id="3.10.580.10">
    <property type="entry name" value="CBS-domain"/>
    <property type="match status" value="2"/>
</dbReference>
<dbReference type="EMBL" id="CP011097">
    <property type="protein sequence ID" value="AJZ75428.2"/>
    <property type="molecule type" value="Genomic_DNA"/>
</dbReference>
<dbReference type="AlphaFoldDB" id="A0A3G1AZV7"/>
<feature type="domain" description="CBS" evidence="3">
    <location>
        <begin position="233"/>
        <end position="286"/>
    </location>
</feature>
<organism evidence="4 5">
    <name type="scientific">Candidatus Nitrosotenuis cloacae</name>
    <dbReference type="NCBI Taxonomy" id="1603555"/>
    <lineage>
        <taxon>Archaea</taxon>
        <taxon>Nitrososphaerota</taxon>
        <taxon>Candidatus Nitrosotenuis</taxon>
    </lineage>
</organism>
<dbReference type="GeneID" id="24875239"/>
<keyword evidence="1" id="KW-0677">Repeat</keyword>
<protein>
    <recommendedName>
        <fullName evidence="3">CBS domain-containing protein</fullName>
    </recommendedName>
</protein>
<evidence type="ECO:0000313" key="5">
    <source>
        <dbReference type="Proteomes" id="UP000266745"/>
    </source>
</evidence>
<dbReference type="PANTHER" id="PTHR48108:SF26">
    <property type="entry name" value="CBS DOMAIN-CONTAINING PROTEIN DDB_G0289609"/>
    <property type="match status" value="1"/>
</dbReference>
<evidence type="ECO:0000256" key="2">
    <source>
        <dbReference type="PROSITE-ProRule" id="PRU00703"/>
    </source>
</evidence>
<name>A0A3G1AZV7_9ARCH</name>
<sequence>MNSLHYIAWIKAKLALLKQRSRHEFIPTAEDLMKSPISINENSTIYTAADEILTRDISGLIIQLSQPRHLSQKGIAEALLTEEKSIKDIPAISKTRDLTLVDRFAPVSNCAEQMLKLRINALGVKDNNHLIGIITKHDIVKYFEQNMVDETKLSEIMSVGSFFVPEETSLYDSLHKMLDSGISRLLVKDSTGTPVGIVTYKSFLKTAMYHTNQSRAETFAKGFGRTYKIGQIMTRQIISVSINTSIAKVAKILIDYRVHGVAVTHKQRIVGFVTEKDITRQLAKLS</sequence>
<dbReference type="SMART" id="SM00116">
    <property type="entry name" value="CBS"/>
    <property type="match status" value="3"/>
</dbReference>
<keyword evidence="2" id="KW-0129">CBS domain</keyword>
<dbReference type="STRING" id="1603555.SU86_002410"/>
<dbReference type="Proteomes" id="UP000266745">
    <property type="component" value="Chromosome"/>
</dbReference>
<dbReference type="PANTHER" id="PTHR48108">
    <property type="entry name" value="CBS DOMAIN-CONTAINING PROTEIN CBSX2, CHLOROPLASTIC"/>
    <property type="match status" value="1"/>
</dbReference>
<keyword evidence="5" id="KW-1185">Reference proteome</keyword>
<dbReference type="OrthoDB" id="8919at2157"/>
<dbReference type="PROSITE" id="PS51371">
    <property type="entry name" value="CBS"/>
    <property type="match status" value="3"/>
</dbReference>
<gene>
    <name evidence="4" type="ORF">SU86_002410</name>
</gene>
<proteinExistence type="predicted"/>
<reference evidence="4 5" key="1">
    <citation type="journal article" date="2016" name="Sci. Rep.">
        <title>A novel ammonia-oxidizing archaeon from wastewater treatment plant: Its enrichment, physiological and genomic characteristics.</title>
        <authorList>
            <person name="Li Y."/>
            <person name="Ding K."/>
            <person name="Wen X."/>
            <person name="Zhang B."/>
            <person name="Shen B."/>
            <person name="Yang Y."/>
        </authorList>
    </citation>
    <scope>NUCLEOTIDE SEQUENCE [LARGE SCALE GENOMIC DNA]</scope>
    <source>
        <strain evidence="4 5">SAT1</strain>
    </source>
</reference>
<dbReference type="RefSeq" id="WP_048188043.1">
    <property type="nucleotide sequence ID" value="NZ_CP011097.1"/>
</dbReference>